<reference evidence="7 8" key="1">
    <citation type="journal article" date="2024" name="G3 (Bethesda)">
        <title>Genome assembly of Hibiscus sabdariffa L. provides insights into metabolisms of medicinal natural products.</title>
        <authorList>
            <person name="Kim T."/>
        </authorList>
    </citation>
    <scope>NUCLEOTIDE SEQUENCE [LARGE SCALE GENOMIC DNA]</scope>
    <source>
        <strain evidence="7">TK-2024</strain>
        <tissue evidence="7">Old leaves</tissue>
    </source>
</reference>
<dbReference type="Proteomes" id="UP001472677">
    <property type="component" value="Unassembled WGS sequence"/>
</dbReference>
<keyword evidence="2" id="KW-0698">rRNA processing</keyword>
<accession>A0ABR2E349</accession>
<keyword evidence="8" id="KW-1185">Reference proteome</keyword>
<keyword evidence="4" id="KW-0539">Nucleus</keyword>
<dbReference type="Pfam" id="PF08640">
    <property type="entry name" value="U3_assoc_6"/>
    <property type="match status" value="1"/>
</dbReference>
<protein>
    <recommendedName>
        <fullName evidence="6">U3 small nucleolar RNA-associated protein 6 N-terminal domain-containing protein</fullName>
    </recommendedName>
</protein>
<keyword evidence="5" id="KW-0732">Signal</keyword>
<keyword evidence="3" id="KW-0677">Repeat</keyword>
<dbReference type="PANTHER" id="PTHR23271:SF1">
    <property type="entry name" value="U3 SMALL NUCLEOLAR RNA-ASSOCIATED PROTEIN 6 HOMOLOG"/>
    <property type="match status" value="1"/>
</dbReference>
<gene>
    <name evidence="7" type="ORF">V6N12_040255</name>
</gene>
<dbReference type="InterPro" id="IPR055347">
    <property type="entry name" value="UTP6_N"/>
</dbReference>
<evidence type="ECO:0000256" key="1">
    <source>
        <dbReference type="ARBA" id="ARBA00004604"/>
    </source>
</evidence>
<evidence type="ECO:0000256" key="2">
    <source>
        <dbReference type="ARBA" id="ARBA00022552"/>
    </source>
</evidence>
<name>A0ABR2E349_9ROSI</name>
<organism evidence="7 8">
    <name type="scientific">Hibiscus sabdariffa</name>
    <name type="common">roselle</name>
    <dbReference type="NCBI Taxonomy" id="183260"/>
    <lineage>
        <taxon>Eukaryota</taxon>
        <taxon>Viridiplantae</taxon>
        <taxon>Streptophyta</taxon>
        <taxon>Embryophyta</taxon>
        <taxon>Tracheophyta</taxon>
        <taxon>Spermatophyta</taxon>
        <taxon>Magnoliopsida</taxon>
        <taxon>eudicotyledons</taxon>
        <taxon>Gunneridae</taxon>
        <taxon>Pentapetalae</taxon>
        <taxon>rosids</taxon>
        <taxon>malvids</taxon>
        <taxon>Malvales</taxon>
        <taxon>Malvaceae</taxon>
        <taxon>Malvoideae</taxon>
        <taxon>Hibiscus</taxon>
    </lineage>
</organism>
<sequence>MSAFRISIFLLAALFLLCAPIHARKLAASKKELHAVGDNKSFFPYIPVYGGGFGWPGAGGGLGAGYGFGGGIGSGIGGIGGGGGGGGGGGFGGGYGAGFGGRIGSGIPRRAQYRLERMVDELDDLERRGIFTHRREITEIVKQRRKFEYRLNRPSPLKQDFIAYIDNET</sequence>
<evidence type="ECO:0000256" key="4">
    <source>
        <dbReference type="ARBA" id="ARBA00023242"/>
    </source>
</evidence>
<evidence type="ECO:0000256" key="5">
    <source>
        <dbReference type="SAM" id="SignalP"/>
    </source>
</evidence>
<evidence type="ECO:0000259" key="6">
    <source>
        <dbReference type="Pfam" id="PF08640"/>
    </source>
</evidence>
<feature type="signal peptide" evidence="5">
    <location>
        <begin position="1"/>
        <end position="23"/>
    </location>
</feature>
<dbReference type="PANTHER" id="PTHR23271">
    <property type="entry name" value="HEPATOCELLULAR CARCINOMA-ASSOCIATED ANTIGEN 66"/>
    <property type="match status" value="1"/>
</dbReference>
<evidence type="ECO:0000313" key="8">
    <source>
        <dbReference type="Proteomes" id="UP001472677"/>
    </source>
</evidence>
<feature type="chain" id="PRO_5045751823" description="U3 small nucleolar RNA-associated protein 6 N-terminal domain-containing protein" evidence="5">
    <location>
        <begin position="24"/>
        <end position="169"/>
    </location>
</feature>
<feature type="domain" description="U3 small nucleolar RNA-associated protein 6 N-terminal" evidence="6">
    <location>
        <begin position="115"/>
        <end position="168"/>
    </location>
</feature>
<dbReference type="EMBL" id="JBBPBM010000020">
    <property type="protein sequence ID" value="KAK8551624.1"/>
    <property type="molecule type" value="Genomic_DNA"/>
</dbReference>
<dbReference type="InterPro" id="IPR013949">
    <property type="entry name" value="Utp6"/>
</dbReference>
<evidence type="ECO:0000256" key="3">
    <source>
        <dbReference type="ARBA" id="ARBA00022737"/>
    </source>
</evidence>
<evidence type="ECO:0000313" key="7">
    <source>
        <dbReference type="EMBL" id="KAK8551624.1"/>
    </source>
</evidence>
<comment type="subcellular location">
    <subcellularLocation>
        <location evidence="1">Nucleus</location>
        <location evidence="1">Nucleolus</location>
    </subcellularLocation>
</comment>
<comment type="caution">
    <text evidence="7">The sequence shown here is derived from an EMBL/GenBank/DDBJ whole genome shotgun (WGS) entry which is preliminary data.</text>
</comment>
<proteinExistence type="predicted"/>